<evidence type="ECO:0000259" key="6">
    <source>
        <dbReference type="Pfam" id="PF04377"/>
    </source>
</evidence>
<gene>
    <name evidence="4" type="primary">bpt</name>
    <name evidence="7" type="ORF">R5R33_00510</name>
</gene>
<protein>
    <recommendedName>
        <fullName evidence="4">Aspartate/glutamate leucyltransferase</fullName>
        <ecNumber evidence="4">2.3.2.29</ecNumber>
    </recommendedName>
</protein>
<dbReference type="Pfam" id="PF04376">
    <property type="entry name" value="ATE_N"/>
    <property type="match status" value="1"/>
</dbReference>
<evidence type="ECO:0000256" key="2">
    <source>
        <dbReference type="ARBA" id="ARBA00022679"/>
    </source>
</evidence>
<proteinExistence type="inferred from homology"/>
<dbReference type="HAMAP" id="MF_00689">
    <property type="entry name" value="Bpt"/>
    <property type="match status" value="1"/>
</dbReference>
<dbReference type="KEGG" id="mpaf:R5R33_00510"/>
<dbReference type="Gene3D" id="3.40.630.30">
    <property type="match status" value="1"/>
</dbReference>
<dbReference type="GO" id="GO:0004057">
    <property type="term" value="F:arginyl-tRNA--protein transferase activity"/>
    <property type="evidence" value="ECO:0007669"/>
    <property type="project" value="InterPro"/>
</dbReference>
<evidence type="ECO:0000256" key="4">
    <source>
        <dbReference type="HAMAP-Rule" id="MF_00689"/>
    </source>
</evidence>
<dbReference type="InterPro" id="IPR030700">
    <property type="entry name" value="N-end_Aminoacyl_Trfase"/>
</dbReference>
<dbReference type="PIRSF" id="PIRSF037208">
    <property type="entry name" value="ATE_pro_prd"/>
    <property type="match status" value="1"/>
</dbReference>
<keyword evidence="8" id="KW-1185">Reference proteome</keyword>
<comment type="subcellular location">
    <subcellularLocation>
        <location evidence="4">Cytoplasm</location>
    </subcellularLocation>
</comment>
<dbReference type="SUPFAM" id="SSF55729">
    <property type="entry name" value="Acyl-CoA N-acyltransferases (Nat)"/>
    <property type="match status" value="1"/>
</dbReference>
<dbReference type="InterPro" id="IPR017138">
    <property type="entry name" value="Asp_Glu_LeuTrfase"/>
</dbReference>
<keyword evidence="3 4" id="KW-0012">Acyltransferase</keyword>
<keyword evidence="1 4" id="KW-0963">Cytoplasm</keyword>
<accession>A0AAU0N208</accession>
<dbReference type="InterPro" id="IPR007472">
    <property type="entry name" value="N-end_Aminoacyl_Trfase_C"/>
</dbReference>
<comment type="catalytic activity">
    <reaction evidence="4">
        <text>N-terminal L-glutamyl-[protein] + L-leucyl-tRNA(Leu) = N-terminal L-leucyl-L-glutamyl-[protein] + tRNA(Leu) + H(+)</text>
        <dbReference type="Rhea" id="RHEA:50412"/>
        <dbReference type="Rhea" id="RHEA-COMP:9613"/>
        <dbReference type="Rhea" id="RHEA-COMP:9622"/>
        <dbReference type="Rhea" id="RHEA-COMP:12664"/>
        <dbReference type="Rhea" id="RHEA-COMP:12668"/>
        <dbReference type="ChEBI" id="CHEBI:15378"/>
        <dbReference type="ChEBI" id="CHEBI:64721"/>
        <dbReference type="ChEBI" id="CHEBI:78442"/>
        <dbReference type="ChEBI" id="CHEBI:78494"/>
        <dbReference type="ChEBI" id="CHEBI:133041"/>
        <dbReference type="EC" id="2.3.2.29"/>
    </reaction>
</comment>
<name>A0AAU0N208_9GAMM</name>
<sequence length="243" mass="28042">MSQYSQLDSVRLLATLPHPCGYLDGREATTVFVDPQTAVDQRLYSRLSELGFRRSGNYLYRPQCTHCQACIPARVPVELFVPSRAQRRCWRRNRDLDVFHSYDIDTDEHYALYARYIEGRHADGEMYPPSRDQFRSFLNNAWGTTRYLEFRARGKLLATAVTDVLSGGVSAIYTFYDPDEIKRGLGSYSILYQIEWARRLGLASLYLGYWISACQKMAYKSQFQPLEILQGGRWTLKSGNPDS</sequence>
<comment type="catalytic activity">
    <reaction evidence="4">
        <text>N-terminal L-aspartyl-[protein] + L-leucyl-tRNA(Leu) = N-terminal L-leucyl-L-aspartyl-[protein] + tRNA(Leu) + H(+)</text>
        <dbReference type="Rhea" id="RHEA:50420"/>
        <dbReference type="Rhea" id="RHEA-COMP:9613"/>
        <dbReference type="Rhea" id="RHEA-COMP:9622"/>
        <dbReference type="Rhea" id="RHEA-COMP:12669"/>
        <dbReference type="Rhea" id="RHEA-COMP:12674"/>
        <dbReference type="ChEBI" id="CHEBI:15378"/>
        <dbReference type="ChEBI" id="CHEBI:64720"/>
        <dbReference type="ChEBI" id="CHEBI:78442"/>
        <dbReference type="ChEBI" id="CHEBI:78494"/>
        <dbReference type="ChEBI" id="CHEBI:133042"/>
        <dbReference type="EC" id="2.3.2.29"/>
    </reaction>
</comment>
<comment type="similarity">
    <text evidence="4">Belongs to the R-transferase family. Bpt subfamily.</text>
</comment>
<dbReference type="Pfam" id="PF04377">
    <property type="entry name" value="ATE_C"/>
    <property type="match status" value="1"/>
</dbReference>
<dbReference type="NCBIfam" id="NF002346">
    <property type="entry name" value="PRK01305.2-3"/>
    <property type="match status" value="1"/>
</dbReference>
<evidence type="ECO:0000313" key="7">
    <source>
        <dbReference type="EMBL" id="WOX05659.1"/>
    </source>
</evidence>
<organism evidence="7 8">
    <name type="scientific">Microbulbifer pacificus</name>
    <dbReference type="NCBI Taxonomy" id="407164"/>
    <lineage>
        <taxon>Bacteria</taxon>
        <taxon>Pseudomonadati</taxon>
        <taxon>Pseudomonadota</taxon>
        <taxon>Gammaproteobacteria</taxon>
        <taxon>Cellvibrionales</taxon>
        <taxon>Microbulbiferaceae</taxon>
        <taxon>Microbulbifer</taxon>
    </lineage>
</organism>
<dbReference type="GO" id="GO:0005737">
    <property type="term" value="C:cytoplasm"/>
    <property type="evidence" value="ECO:0007669"/>
    <property type="project" value="UniProtKB-SubCell"/>
</dbReference>
<dbReference type="GO" id="GO:0008914">
    <property type="term" value="F:leucyl-tRNA--protein transferase activity"/>
    <property type="evidence" value="ECO:0007669"/>
    <property type="project" value="UniProtKB-UniRule"/>
</dbReference>
<dbReference type="EMBL" id="CP137555">
    <property type="protein sequence ID" value="WOX05659.1"/>
    <property type="molecule type" value="Genomic_DNA"/>
</dbReference>
<dbReference type="InterPro" id="IPR016181">
    <property type="entry name" value="Acyl_CoA_acyltransferase"/>
</dbReference>
<dbReference type="AlphaFoldDB" id="A0AAU0N208"/>
<evidence type="ECO:0000256" key="1">
    <source>
        <dbReference type="ARBA" id="ARBA00022490"/>
    </source>
</evidence>
<evidence type="ECO:0000259" key="5">
    <source>
        <dbReference type="Pfam" id="PF04376"/>
    </source>
</evidence>
<evidence type="ECO:0000256" key="3">
    <source>
        <dbReference type="ARBA" id="ARBA00023315"/>
    </source>
</evidence>
<evidence type="ECO:0000313" key="8">
    <source>
        <dbReference type="Proteomes" id="UP001302477"/>
    </source>
</evidence>
<dbReference type="PANTHER" id="PTHR21367">
    <property type="entry name" value="ARGININE-TRNA-PROTEIN TRANSFERASE 1"/>
    <property type="match status" value="1"/>
</dbReference>
<feature type="domain" description="N-end rule aminoacyl transferase C-terminal" evidence="6">
    <location>
        <begin position="108"/>
        <end position="229"/>
    </location>
</feature>
<comment type="function">
    <text evidence="4">Functions in the N-end rule pathway of protein degradation where it conjugates Leu from its aminoacyl-tRNA to the N-termini of proteins containing an N-terminal aspartate or glutamate.</text>
</comment>
<dbReference type="GO" id="GO:0071596">
    <property type="term" value="P:ubiquitin-dependent protein catabolic process via the N-end rule pathway"/>
    <property type="evidence" value="ECO:0007669"/>
    <property type="project" value="InterPro"/>
</dbReference>
<dbReference type="EC" id="2.3.2.29" evidence="4"/>
<keyword evidence="2 4" id="KW-0808">Transferase</keyword>
<dbReference type="NCBIfam" id="NF002341">
    <property type="entry name" value="PRK01305.1-1"/>
    <property type="match status" value="1"/>
</dbReference>
<dbReference type="RefSeq" id="WP_318954129.1">
    <property type="nucleotide sequence ID" value="NZ_CP137555.1"/>
</dbReference>
<dbReference type="InterPro" id="IPR007471">
    <property type="entry name" value="N-end_Aminoacyl_Trfase_N"/>
</dbReference>
<dbReference type="NCBIfam" id="NF002342">
    <property type="entry name" value="PRK01305.1-3"/>
    <property type="match status" value="1"/>
</dbReference>
<feature type="domain" description="N-end aminoacyl transferase N-terminal" evidence="5">
    <location>
        <begin position="18"/>
        <end position="88"/>
    </location>
</feature>
<dbReference type="Proteomes" id="UP001302477">
    <property type="component" value="Chromosome"/>
</dbReference>
<reference evidence="7 8" key="1">
    <citation type="submission" date="2023-10" db="EMBL/GenBank/DDBJ databases">
        <title>Description of Microbulbifer bruguierae sp. nov., isolated from the sediments of mangrove plant Bruguiera sexangula and comparative genomic analyses of the genus Microbulbifer.</title>
        <authorList>
            <person name="Long M."/>
        </authorList>
    </citation>
    <scope>NUCLEOTIDE SEQUENCE [LARGE SCALE GENOMIC DNA]</scope>
    <source>
        <strain evidence="7 8">SPO729</strain>
    </source>
</reference>
<dbReference type="PANTHER" id="PTHR21367:SF1">
    <property type="entry name" value="ARGINYL-TRNA--PROTEIN TRANSFERASE 1"/>
    <property type="match status" value="1"/>
</dbReference>